<dbReference type="GO" id="GO:0050897">
    <property type="term" value="F:cobalt ion binding"/>
    <property type="evidence" value="ECO:0007669"/>
    <property type="project" value="TreeGrafter"/>
</dbReference>
<name>A0A2N0VL07_9BACT</name>
<dbReference type="EMBL" id="PISP01000001">
    <property type="protein sequence ID" value="PKD44872.1"/>
    <property type="molecule type" value="Genomic_DNA"/>
</dbReference>
<dbReference type="InterPro" id="IPR045861">
    <property type="entry name" value="CorA_cytoplasmic_dom"/>
</dbReference>
<keyword evidence="5 8" id="KW-0812">Transmembrane</keyword>
<evidence type="ECO:0000256" key="8">
    <source>
        <dbReference type="RuleBase" id="RU362010"/>
    </source>
</evidence>
<feature type="transmembrane region" description="Helical" evidence="8">
    <location>
        <begin position="313"/>
        <end position="334"/>
    </location>
</feature>
<dbReference type="SUPFAM" id="SSF143865">
    <property type="entry name" value="CorA soluble domain-like"/>
    <property type="match status" value="1"/>
</dbReference>
<dbReference type="CDD" id="cd12828">
    <property type="entry name" value="TmCorA-like_1"/>
    <property type="match status" value="1"/>
</dbReference>
<evidence type="ECO:0000256" key="1">
    <source>
        <dbReference type="ARBA" id="ARBA00004651"/>
    </source>
</evidence>
<dbReference type="GO" id="GO:0005886">
    <property type="term" value="C:plasma membrane"/>
    <property type="evidence" value="ECO:0007669"/>
    <property type="project" value="UniProtKB-SubCell"/>
</dbReference>
<keyword evidence="7 8" id="KW-0472">Membrane</keyword>
<protein>
    <recommendedName>
        <fullName evidence="8">Magnesium transport protein CorA</fullName>
    </recommendedName>
</protein>
<proteinExistence type="inferred from homology"/>
<comment type="similarity">
    <text evidence="2 8">Belongs to the CorA metal ion transporter (MIT) (TC 1.A.35) family.</text>
</comment>
<dbReference type="PANTHER" id="PTHR46494">
    <property type="entry name" value="CORA FAMILY METAL ION TRANSPORTER (EUROFUNG)"/>
    <property type="match status" value="1"/>
</dbReference>
<comment type="caution">
    <text evidence="9">The sequence shown here is derived from an EMBL/GenBank/DDBJ whole genome shotgun (WGS) entry which is preliminary data.</text>
</comment>
<sequence length="380" mass="44516">MNKASKKAAHKFQSIFSSGHLRRHHRKPPGQVPGTAIHTGVQRLDEVLMTVHDFDESHYDIIPIQKIEKSEPFLQNKSKTWIQIRGLHDIEKLKTVWNYFELHPLVQEDIVSTSQRPKVEHYPNAVYIVLRMIKQHEGDNGNYNVQTEQISIVLGDNYVLSFQESDEPIFDPILKRLELTTTRLRKFGPDYLAYALADNIVDHYFYALDVINENIEKIEEEILDDPREEQLQKIHALRRDLIFFRKSVWSLRDGINSLIRDDLPLISTEVKVFLRDLYDHIVQVVDSMETNREMVFGLYDMYMSGLSNRMNEVMKVLTIIATIFIPLTFIAGIYGMNFNSEVSPYNLPELNWYFGYPFSLGLMVLLTGGMIYYFKRKSWF</sequence>
<dbReference type="InterPro" id="IPR002523">
    <property type="entry name" value="MgTranspt_CorA/ZnTranspt_ZntB"/>
</dbReference>
<evidence type="ECO:0000256" key="4">
    <source>
        <dbReference type="ARBA" id="ARBA00022475"/>
    </source>
</evidence>
<dbReference type="Gene3D" id="3.30.460.20">
    <property type="entry name" value="CorA soluble domain-like"/>
    <property type="match status" value="1"/>
</dbReference>
<dbReference type="OrthoDB" id="9803416at2"/>
<comment type="function">
    <text evidence="8">Mediates influx of magnesium ions.</text>
</comment>
<dbReference type="PANTHER" id="PTHR46494:SF1">
    <property type="entry name" value="CORA FAMILY METAL ION TRANSPORTER (EUROFUNG)"/>
    <property type="match status" value="1"/>
</dbReference>
<evidence type="ECO:0000256" key="6">
    <source>
        <dbReference type="ARBA" id="ARBA00022989"/>
    </source>
</evidence>
<evidence type="ECO:0000313" key="10">
    <source>
        <dbReference type="Proteomes" id="UP000233398"/>
    </source>
</evidence>
<dbReference type="InterPro" id="IPR004488">
    <property type="entry name" value="Mg/Co-transport_prot_CorA"/>
</dbReference>
<evidence type="ECO:0000313" key="9">
    <source>
        <dbReference type="EMBL" id="PKD44872.1"/>
    </source>
</evidence>
<comment type="subcellular location">
    <subcellularLocation>
        <location evidence="1">Cell membrane</location>
        <topology evidence="1">Multi-pass membrane protein</topology>
    </subcellularLocation>
    <subcellularLocation>
        <location evidence="8">Membrane</location>
        <topology evidence="8">Multi-pass membrane protein</topology>
    </subcellularLocation>
</comment>
<dbReference type="Pfam" id="PF01544">
    <property type="entry name" value="CorA"/>
    <property type="match status" value="1"/>
</dbReference>
<accession>A0A2N0VL07</accession>
<dbReference type="GO" id="GO:0015087">
    <property type="term" value="F:cobalt ion transmembrane transporter activity"/>
    <property type="evidence" value="ECO:0007669"/>
    <property type="project" value="UniProtKB-UniRule"/>
</dbReference>
<organism evidence="9 10">
    <name type="scientific">Rhodohalobacter barkolensis</name>
    <dbReference type="NCBI Taxonomy" id="2053187"/>
    <lineage>
        <taxon>Bacteria</taxon>
        <taxon>Pseudomonadati</taxon>
        <taxon>Balneolota</taxon>
        <taxon>Balneolia</taxon>
        <taxon>Balneolales</taxon>
        <taxon>Balneolaceae</taxon>
        <taxon>Rhodohalobacter</taxon>
    </lineage>
</organism>
<keyword evidence="3 8" id="KW-0813">Transport</keyword>
<keyword evidence="8" id="KW-0406">Ion transport</keyword>
<dbReference type="GO" id="GO:0015095">
    <property type="term" value="F:magnesium ion transmembrane transporter activity"/>
    <property type="evidence" value="ECO:0007669"/>
    <property type="project" value="UniProtKB-UniRule"/>
</dbReference>
<dbReference type="InterPro" id="IPR045863">
    <property type="entry name" value="CorA_TM1_TM2"/>
</dbReference>
<feature type="transmembrane region" description="Helical" evidence="8">
    <location>
        <begin position="354"/>
        <end position="374"/>
    </location>
</feature>
<keyword evidence="6 8" id="KW-1133">Transmembrane helix</keyword>
<dbReference type="NCBIfam" id="TIGR00383">
    <property type="entry name" value="corA"/>
    <property type="match status" value="1"/>
</dbReference>
<keyword evidence="10" id="KW-1185">Reference proteome</keyword>
<evidence type="ECO:0000256" key="7">
    <source>
        <dbReference type="ARBA" id="ARBA00023136"/>
    </source>
</evidence>
<dbReference type="AlphaFoldDB" id="A0A2N0VL07"/>
<reference evidence="9 10" key="1">
    <citation type="submission" date="2017-11" db="EMBL/GenBank/DDBJ databases">
        <title>Rhodohalobacter 15182 sp. nov., isolated from a salt lake.</title>
        <authorList>
            <person name="Han S."/>
        </authorList>
    </citation>
    <scope>NUCLEOTIDE SEQUENCE [LARGE SCALE GENOMIC DNA]</scope>
    <source>
        <strain evidence="9 10">15182</strain>
    </source>
</reference>
<dbReference type="RefSeq" id="WP_101072160.1">
    <property type="nucleotide sequence ID" value="NZ_PISP01000001.1"/>
</dbReference>
<dbReference type="GO" id="GO:0000287">
    <property type="term" value="F:magnesium ion binding"/>
    <property type="evidence" value="ECO:0007669"/>
    <property type="project" value="TreeGrafter"/>
</dbReference>
<keyword evidence="8" id="KW-0460">Magnesium</keyword>
<evidence type="ECO:0000256" key="5">
    <source>
        <dbReference type="ARBA" id="ARBA00022692"/>
    </source>
</evidence>
<dbReference type="FunFam" id="1.20.58.340:FF:000012">
    <property type="entry name" value="Magnesium transport protein CorA"/>
    <property type="match status" value="1"/>
</dbReference>
<dbReference type="SUPFAM" id="SSF144083">
    <property type="entry name" value="Magnesium transport protein CorA, transmembrane region"/>
    <property type="match status" value="1"/>
</dbReference>
<dbReference type="Proteomes" id="UP000233398">
    <property type="component" value="Unassembled WGS sequence"/>
</dbReference>
<keyword evidence="4 8" id="KW-1003">Cell membrane</keyword>
<evidence type="ECO:0000256" key="3">
    <source>
        <dbReference type="ARBA" id="ARBA00022448"/>
    </source>
</evidence>
<evidence type="ECO:0000256" key="2">
    <source>
        <dbReference type="ARBA" id="ARBA00009765"/>
    </source>
</evidence>
<gene>
    <name evidence="8 9" type="primary">corA</name>
    <name evidence="9" type="ORF">CWD77_05275</name>
</gene>
<dbReference type="Gene3D" id="1.20.58.340">
    <property type="entry name" value="Magnesium transport protein CorA, transmembrane region"/>
    <property type="match status" value="2"/>
</dbReference>